<keyword evidence="1" id="KW-1185">Reference proteome</keyword>
<proteinExistence type="predicted"/>
<sequence length="136" mass="15431">MASFPSQSSVSRSTNIRSERNTKIDMAAPVPVAVNEENWFTKTGQYLISDQHFFGKSINKVAEMSGQKNTNVLLGVIFLASMVFIMSEEPKPQMLCHVICITYLTQRTVVALIFGANDEISKWLFCWVWLSPFYLI</sequence>
<organism evidence="1 2">
    <name type="scientific">Romanomermis culicivorax</name>
    <name type="common">Nematode worm</name>
    <dbReference type="NCBI Taxonomy" id="13658"/>
    <lineage>
        <taxon>Eukaryota</taxon>
        <taxon>Metazoa</taxon>
        <taxon>Ecdysozoa</taxon>
        <taxon>Nematoda</taxon>
        <taxon>Enoplea</taxon>
        <taxon>Dorylaimia</taxon>
        <taxon>Mermithida</taxon>
        <taxon>Mermithoidea</taxon>
        <taxon>Mermithidae</taxon>
        <taxon>Romanomermis</taxon>
    </lineage>
</organism>
<reference evidence="2" key="1">
    <citation type="submission" date="2022-11" db="UniProtKB">
        <authorList>
            <consortium name="WormBaseParasite"/>
        </authorList>
    </citation>
    <scope>IDENTIFICATION</scope>
</reference>
<name>A0A915IMP1_ROMCU</name>
<dbReference type="Proteomes" id="UP000887565">
    <property type="component" value="Unplaced"/>
</dbReference>
<protein>
    <submittedName>
        <fullName evidence="2">Uncharacterized protein</fullName>
    </submittedName>
</protein>
<dbReference type="AlphaFoldDB" id="A0A915IMP1"/>
<evidence type="ECO:0000313" key="1">
    <source>
        <dbReference type="Proteomes" id="UP000887565"/>
    </source>
</evidence>
<dbReference type="WBParaSite" id="nRc.2.0.1.t15080-RA">
    <property type="protein sequence ID" value="nRc.2.0.1.t15080-RA"/>
    <property type="gene ID" value="nRc.2.0.1.g15080"/>
</dbReference>
<evidence type="ECO:0000313" key="2">
    <source>
        <dbReference type="WBParaSite" id="nRc.2.0.1.t15080-RA"/>
    </source>
</evidence>
<accession>A0A915IMP1</accession>